<feature type="domain" description="SIS" evidence="11">
    <location>
        <begin position="461"/>
        <end position="602"/>
    </location>
</feature>
<feature type="active site" description="For Fru-6P isomerization activity" evidence="9">
    <location>
        <position position="607"/>
    </location>
</feature>
<evidence type="ECO:0000256" key="4">
    <source>
        <dbReference type="ARBA" id="ARBA00022576"/>
    </source>
</evidence>
<evidence type="ECO:0000256" key="9">
    <source>
        <dbReference type="HAMAP-Rule" id="MF_00164"/>
    </source>
</evidence>
<dbReference type="Pfam" id="PF01380">
    <property type="entry name" value="SIS"/>
    <property type="match status" value="2"/>
</dbReference>
<keyword evidence="9" id="KW-0963">Cytoplasm</keyword>
<comment type="catalytic activity">
    <reaction evidence="1 9">
        <text>D-fructose 6-phosphate + L-glutamine = D-glucosamine 6-phosphate + L-glutamate</text>
        <dbReference type="Rhea" id="RHEA:13237"/>
        <dbReference type="ChEBI" id="CHEBI:29985"/>
        <dbReference type="ChEBI" id="CHEBI:58359"/>
        <dbReference type="ChEBI" id="CHEBI:58725"/>
        <dbReference type="ChEBI" id="CHEBI:61527"/>
        <dbReference type="EC" id="2.6.1.16"/>
    </reaction>
</comment>
<evidence type="ECO:0000259" key="11">
    <source>
        <dbReference type="PROSITE" id="PS51464"/>
    </source>
</evidence>
<feature type="active site" description="Nucleophile; for GATase activity" evidence="9">
    <location>
        <position position="2"/>
    </location>
</feature>
<protein>
    <recommendedName>
        <fullName evidence="3 9">Glutamine--fructose-6-phosphate aminotransferase [isomerizing]</fullName>
        <ecNumber evidence="2 9">2.6.1.16</ecNumber>
    </recommendedName>
    <alternativeName>
        <fullName evidence="9">D-fructose-6-phosphate amidotransferase</fullName>
    </alternativeName>
    <alternativeName>
        <fullName evidence="9">GFAT</fullName>
    </alternativeName>
    <alternativeName>
        <fullName evidence="9">Glucosamine-6-phosphate synthase</fullName>
    </alternativeName>
    <alternativeName>
        <fullName evidence="9">Hexosephosphate aminotransferase</fullName>
    </alternativeName>
    <alternativeName>
        <fullName evidence="9">L-glutamine--D-fructose-6-phosphate amidotransferase</fullName>
    </alternativeName>
</protein>
<feature type="initiator methionine" description="Removed" evidence="9">
    <location>
        <position position="1"/>
    </location>
</feature>
<dbReference type="InterPro" id="IPR035466">
    <property type="entry name" value="GlmS/AgaS_SIS"/>
</dbReference>
<dbReference type="InterPro" id="IPR029055">
    <property type="entry name" value="Ntn_hydrolases_N"/>
</dbReference>
<evidence type="ECO:0000256" key="7">
    <source>
        <dbReference type="ARBA" id="ARBA00022962"/>
    </source>
</evidence>
<dbReference type="CDD" id="cd05009">
    <property type="entry name" value="SIS_GlmS_GlmD_2"/>
    <property type="match status" value="1"/>
</dbReference>
<dbReference type="eggNOG" id="arCOG00057">
    <property type="taxonomic scope" value="Archaea"/>
</dbReference>
<evidence type="ECO:0000256" key="5">
    <source>
        <dbReference type="ARBA" id="ARBA00022679"/>
    </source>
</evidence>
<dbReference type="PROSITE" id="PS51464">
    <property type="entry name" value="SIS"/>
    <property type="match status" value="2"/>
</dbReference>
<dbReference type="PROSITE" id="PS51278">
    <property type="entry name" value="GATASE_TYPE_2"/>
    <property type="match status" value="1"/>
</dbReference>
<dbReference type="STRING" id="490899.DKAM_1398"/>
<evidence type="ECO:0000256" key="1">
    <source>
        <dbReference type="ARBA" id="ARBA00001031"/>
    </source>
</evidence>
<dbReference type="GO" id="GO:0006487">
    <property type="term" value="P:protein N-linked glycosylation"/>
    <property type="evidence" value="ECO:0007669"/>
    <property type="project" value="TreeGrafter"/>
</dbReference>
<dbReference type="NCBIfam" id="TIGR01135">
    <property type="entry name" value="glmS"/>
    <property type="match status" value="1"/>
</dbReference>
<dbReference type="GeneID" id="7171674"/>
<dbReference type="InterPro" id="IPR005855">
    <property type="entry name" value="GFAT"/>
</dbReference>
<evidence type="ECO:0000256" key="6">
    <source>
        <dbReference type="ARBA" id="ARBA00022737"/>
    </source>
</evidence>
<dbReference type="InterPro" id="IPR001347">
    <property type="entry name" value="SIS_dom"/>
</dbReference>
<feature type="domain" description="SIS" evidence="11">
    <location>
        <begin position="288"/>
        <end position="427"/>
    </location>
</feature>
<dbReference type="InterPro" id="IPR017932">
    <property type="entry name" value="GATase_2_dom"/>
</dbReference>
<proteinExistence type="inferred from homology"/>
<keyword evidence="6" id="KW-0677">Repeat</keyword>
<name>B8D6J3_DESA1</name>
<dbReference type="PANTHER" id="PTHR10937:SF0">
    <property type="entry name" value="GLUTAMINE--FRUCTOSE-6-PHOSPHATE TRANSAMINASE (ISOMERIZING)"/>
    <property type="match status" value="1"/>
</dbReference>
<dbReference type="GO" id="GO:0005975">
    <property type="term" value="P:carbohydrate metabolic process"/>
    <property type="evidence" value="ECO:0007669"/>
    <property type="project" value="UniProtKB-UniRule"/>
</dbReference>
<feature type="domain" description="Glutamine amidotransferase type-2" evidence="10">
    <location>
        <begin position="2"/>
        <end position="223"/>
    </location>
</feature>
<dbReference type="AlphaFoldDB" id="B8D6J3"/>
<evidence type="ECO:0000256" key="2">
    <source>
        <dbReference type="ARBA" id="ARBA00012916"/>
    </source>
</evidence>
<dbReference type="Proteomes" id="UP000006903">
    <property type="component" value="Chromosome"/>
</dbReference>
<dbReference type="InterPro" id="IPR047084">
    <property type="entry name" value="GFAT_N"/>
</dbReference>
<dbReference type="GO" id="GO:0097367">
    <property type="term" value="F:carbohydrate derivative binding"/>
    <property type="evidence" value="ECO:0007669"/>
    <property type="project" value="InterPro"/>
</dbReference>
<dbReference type="GO" id="GO:0005737">
    <property type="term" value="C:cytoplasm"/>
    <property type="evidence" value="ECO:0007669"/>
    <property type="project" value="UniProtKB-SubCell"/>
</dbReference>
<organism evidence="12 13">
    <name type="scientific">Desulfurococcus amylolyticus (strain DSM 18924 / JCM 16383 / VKM B-2413 / 1221n)</name>
    <name type="common">Desulfurococcus kamchatkensis</name>
    <dbReference type="NCBI Taxonomy" id="490899"/>
    <lineage>
        <taxon>Archaea</taxon>
        <taxon>Thermoproteota</taxon>
        <taxon>Thermoprotei</taxon>
        <taxon>Desulfurococcales</taxon>
        <taxon>Desulfurococcaceae</taxon>
        <taxon>Desulfurococcus</taxon>
    </lineage>
</organism>
<evidence type="ECO:0000259" key="10">
    <source>
        <dbReference type="PROSITE" id="PS51278"/>
    </source>
</evidence>
<comment type="function">
    <text evidence="8 9">Catalyzes the first step in hexosamine metabolism, converting fructose-6P into glucosamine-6P using glutamine as a nitrogen source.</text>
</comment>
<dbReference type="Pfam" id="PF13522">
    <property type="entry name" value="GATase_6"/>
    <property type="match status" value="1"/>
</dbReference>
<keyword evidence="4 9" id="KW-0032">Aminotransferase</keyword>
<dbReference type="EMBL" id="CP001140">
    <property type="protein sequence ID" value="ACL11724.1"/>
    <property type="molecule type" value="Genomic_DNA"/>
</dbReference>
<evidence type="ECO:0000313" key="13">
    <source>
        <dbReference type="Proteomes" id="UP000006903"/>
    </source>
</evidence>
<evidence type="ECO:0000256" key="8">
    <source>
        <dbReference type="ARBA" id="ARBA00055466"/>
    </source>
</evidence>
<dbReference type="HAMAP" id="MF_00164">
    <property type="entry name" value="GlmS"/>
    <property type="match status" value="1"/>
</dbReference>
<evidence type="ECO:0000313" key="12">
    <source>
        <dbReference type="EMBL" id="ACL11724.1"/>
    </source>
</evidence>
<comment type="subcellular location">
    <subcellularLocation>
        <location evidence="9">Cytoplasm</location>
    </subcellularLocation>
</comment>
<dbReference type="SUPFAM" id="SSF53697">
    <property type="entry name" value="SIS domain"/>
    <property type="match status" value="1"/>
</dbReference>
<dbReference type="SUPFAM" id="SSF56235">
    <property type="entry name" value="N-terminal nucleophile aminohydrolases (Ntn hydrolases)"/>
    <property type="match status" value="1"/>
</dbReference>
<dbReference type="EC" id="2.6.1.16" evidence="2 9"/>
<dbReference type="Gene3D" id="3.60.20.10">
    <property type="entry name" value="Glutamine Phosphoribosylpyrophosphate, subunit 1, domain 1"/>
    <property type="match status" value="1"/>
</dbReference>
<keyword evidence="5 9" id="KW-0808">Transferase</keyword>
<dbReference type="CDD" id="cd00714">
    <property type="entry name" value="GFAT"/>
    <property type="match status" value="1"/>
</dbReference>
<dbReference type="GO" id="GO:0004360">
    <property type="term" value="F:glutamine-fructose-6-phosphate transaminase (isomerizing) activity"/>
    <property type="evidence" value="ECO:0007669"/>
    <property type="project" value="UniProtKB-UniRule"/>
</dbReference>
<gene>
    <name evidence="9" type="primary">glmS</name>
    <name evidence="12" type="ordered locus">DKAM_1398</name>
</gene>
<dbReference type="FunFam" id="3.60.20.10:FF:000006">
    <property type="entry name" value="Glutamine--fructose-6-phosphate aminotransferase [isomerizing]"/>
    <property type="match status" value="1"/>
</dbReference>
<dbReference type="GO" id="GO:0006002">
    <property type="term" value="P:fructose 6-phosphate metabolic process"/>
    <property type="evidence" value="ECO:0007669"/>
    <property type="project" value="TreeGrafter"/>
</dbReference>
<dbReference type="InterPro" id="IPR035490">
    <property type="entry name" value="GlmS/FrlB_SIS"/>
</dbReference>
<accession>B8D6J3</accession>
<dbReference type="NCBIfam" id="NF001484">
    <property type="entry name" value="PRK00331.1"/>
    <property type="match status" value="1"/>
</dbReference>
<dbReference type="InterPro" id="IPR046348">
    <property type="entry name" value="SIS_dom_sf"/>
</dbReference>
<dbReference type="PANTHER" id="PTHR10937">
    <property type="entry name" value="GLUCOSAMINE--FRUCTOSE-6-PHOSPHATE AMINOTRANSFERASE, ISOMERIZING"/>
    <property type="match status" value="1"/>
</dbReference>
<comment type="subunit">
    <text evidence="9">Homodimer.</text>
</comment>
<dbReference type="HOGENOM" id="CLU_012520_7_0_2"/>
<dbReference type="KEGG" id="dka:DKAM_1398"/>
<dbReference type="Gene3D" id="3.40.50.10490">
    <property type="entry name" value="Glucose-6-phosphate isomerase like protein, domain 1"/>
    <property type="match status" value="2"/>
</dbReference>
<dbReference type="CDD" id="cd05008">
    <property type="entry name" value="SIS_GlmS_GlmD_1"/>
    <property type="match status" value="1"/>
</dbReference>
<sequence length="612" mass="67567">MCGIIGLCLHDKNTLRLGEAIYRGLLRLEYRGYDSAGIAVISDNGLIILKGKGKLNELEGKYSFTSLEGITGIGHTRWATHGAPNDVNAHPHTDCNNMFAIVHNGVIENYMELKKILALKGHVFKSETDTEIVAHLIEEYYKETGSVYQAFKKAISSLRGTYAILLITPLEPHKIFYARKDSPLVIGVGNGYNAVASDIPALLEHTRRVIVIRDGWIGYITPSEIHIEELDTGRILESSRYIRVVEWDLKDAEKEGYPFFMIKEIYEQPRALRSTIHGLVNDVIIDEAVKLLADADKVFITGAGTSYHASEYFALTTMKLSGKPVIPFIASEYEVYAGVVGSSDILIAVSQSGETMDTMKAVRAFKAKGCRIISLTNVVDSAIARESDIALYTRAGPEIGVAATKTFLTQTLFLSWISILLAGETGRLNSNEAAKLLEELRNAPRYVEESLSMSSETVKKLAEKLVPVKSMYYLSRDIGLPVAREGALKIKEIAYIHAEAYPAGESKHGPIALVEPSFPVVFTVPSDRKLEKLLLGNIEEMKARGGFVISVAPQGFNLNERADIVIEVPRTHWILTSLTHTPPLQLLAYYVATMKGLDPDKPRNLAKTVTVE</sequence>
<reference evidence="12 13" key="1">
    <citation type="journal article" date="2009" name="J. Bacteriol.">
        <title>Complete genome sequence of the anaerobic, protein-degrading hyperthermophilic crenarchaeon Desulfurococcus kamchatkensis.</title>
        <authorList>
            <person name="Ravin N.V."/>
            <person name="Mardanov A.V."/>
            <person name="Beletsky A.V."/>
            <person name="Kublanov I.V."/>
            <person name="Kolganova T.V."/>
            <person name="Lebedinsky A.V."/>
            <person name="Chernyh N.A."/>
            <person name="Bonch-Osmolovskaya E.A."/>
            <person name="Skryabin K.G."/>
        </authorList>
    </citation>
    <scope>NUCLEOTIDE SEQUENCE [LARGE SCALE GENOMIC DNA]</scope>
    <source>
        <strain evidence="13">DSM 18924 / JCM 16383 / VKM B-2413 / 1221n</strain>
    </source>
</reference>
<dbReference type="RefSeq" id="WP_012609065.1">
    <property type="nucleotide sequence ID" value="NC_011766.1"/>
</dbReference>
<evidence type="ECO:0000256" key="3">
    <source>
        <dbReference type="ARBA" id="ARBA00016090"/>
    </source>
</evidence>
<keyword evidence="7" id="KW-0315">Glutamine amidotransferase</keyword>
<dbReference type="GO" id="GO:0006047">
    <property type="term" value="P:UDP-N-acetylglucosamine metabolic process"/>
    <property type="evidence" value="ECO:0007669"/>
    <property type="project" value="TreeGrafter"/>
</dbReference>